<sequence>MKKFLPFAILGVGILILVGAFFITRNKKEIPQEEETAPEIPFEMRPVASLTPTEDGHWLTMKIEKINIEAATVDYLILYSLPDGRSQGVPGTVKIQKGETIERKLLLGSESSGKFRYDEGVSQGTLSFKFRDDKGKLVGKLSTEFHLQSKVKELTSIDNQFKFTLDKTPTKDFFVTMQTFGAFETLPSMSKGPYGVFSSSLVKLSGVVDIEGEIYSWVDNKWTKLDAGKSSNLGIFASVNPQ</sequence>
<reference evidence="1 2" key="1">
    <citation type="journal article" date="2016" name="Nat. Commun.">
        <title>Thousands of microbial genomes shed light on interconnected biogeochemical processes in an aquifer system.</title>
        <authorList>
            <person name="Anantharaman K."/>
            <person name="Brown C.T."/>
            <person name="Hug L.A."/>
            <person name="Sharon I."/>
            <person name="Castelle C.J."/>
            <person name="Probst A.J."/>
            <person name="Thomas B.C."/>
            <person name="Singh A."/>
            <person name="Wilkins M.J."/>
            <person name="Karaoz U."/>
            <person name="Brodie E.L."/>
            <person name="Williams K.H."/>
            <person name="Hubbard S.S."/>
            <person name="Banfield J.F."/>
        </authorList>
    </citation>
    <scope>NUCLEOTIDE SEQUENCE [LARGE SCALE GENOMIC DNA]</scope>
</reference>
<name>A0A1F7X064_9BACT</name>
<evidence type="ECO:0000313" key="2">
    <source>
        <dbReference type="Proteomes" id="UP000176939"/>
    </source>
</evidence>
<accession>A0A1F7X064</accession>
<organism evidence="1 2">
    <name type="scientific">Candidatus Woesebacteria bacterium RBG_13_36_22</name>
    <dbReference type="NCBI Taxonomy" id="1802478"/>
    <lineage>
        <taxon>Bacteria</taxon>
        <taxon>Candidatus Woeseibacteriota</taxon>
    </lineage>
</organism>
<protein>
    <submittedName>
        <fullName evidence="1">Uncharacterized protein</fullName>
    </submittedName>
</protein>
<proteinExistence type="predicted"/>
<gene>
    <name evidence="1" type="ORF">A2Z67_01085</name>
</gene>
<dbReference type="EMBL" id="MGFQ01000052">
    <property type="protein sequence ID" value="OGM08283.1"/>
    <property type="molecule type" value="Genomic_DNA"/>
</dbReference>
<dbReference type="Proteomes" id="UP000176939">
    <property type="component" value="Unassembled WGS sequence"/>
</dbReference>
<comment type="caution">
    <text evidence="1">The sequence shown here is derived from an EMBL/GenBank/DDBJ whole genome shotgun (WGS) entry which is preliminary data.</text>
</comment>
<dbReference type="AlphaFoldDB" id="A0A1F7X064"/>
<evidence type="ECO:0000313" key="1">
    <source>
        <dbReference type="EMBL" id="OGM08283.1"/>
    </source>
</evidence>